<dbReference type="PANTHER" id="PTHR32089">
    <property type="entry name" value="METHYL-ACCEPTING CHEMOTAXIS PROTEIN MCPB"/>
    <property type="match status" value="1"/>
</dbReference>
<evidence type="ECO:0000256" key="1">
    <source>
        <dbReference type="ARBA" id="ARBA00004370"/>
    </source>
</evidence>
<protein>
    <recommendedName>
        <fullName evidence="5">Methyl-accepting transducer domain-containing protein</fullName>
    </recommendedName>
</protein>
<keyword evidence="4" id="KW-0472">Membrane</keyword>
<dbReference type="AlphaFoldDB" id="A0A2S9VAP1"/>
<dbReference type="PROSITE" id="PS50111">
    <property type="entry name" value="CHEMOTAXIS_TRANSDUC_2"/>
    <property type="match status" value="1"/>
</dbReference>
<evidence type="ECO:0000313" key="6">
    <source>
        <dbReference type="EMBL" id="PRO73375.1"/>
    </source>
</evidence>
<keyword evidence="4" id="KW-0812">Transmembrane</keyword>
<dbReference type="Gene3D" id="1.10.287.950">
    <property type="entry name" value="Methyl-accepting chemotaxis protein"/>
    <property type="match status" value="1"/>
</dbReference>
<comment type="caution">
    <text evidence="6">The sequence shown here is derived from an EMBL/GenBank/DDBJ whole genome shotgun (WGS) entry which is preliminary data.</text>
</comment>
<evidence type="ECO:0000259" key="5">
    <source>
        <dbReference type="PROSITE" id="PS50111"/>
    </source>
</evidence>
<evidence type="ECO:0000256" key="3">
    <source>
        <dbReference type="PROSITE-ProRule" id="PRU00284"/>
    </source>
</evidence>
<dbReference type="Proteomes" id="UP000238949">
    <property type="component" value="Unassembled WGS sequence"/>
</dbReference>
<feature type="transmembrane region" description="Helical" evidence="4">
    <location>
        <begin position="44"/>
        <end position="66"/>
    </location>
</feature>
<reference evidence="7" key="1">
    <citation type="journal article" date="2020" name="Int. J. Syst. Evol. Microbiol.">
        <title>Alteromonas alba sp. nov., a marine bacterium isolated from the seawater of the West Pacific Ocean.</title>
        <authorList>
            <person name="Sun C."/>
            <person name="Wu Y.-H."/>
            <person name="Xamxidin M."/>
            <person name="Cheng H."/>
            <person name="Xu X.-W."/>
        </authorList>
    </citation>
    <scope>NUCLEOTIDE SEQUENCE [LARGE SCALE GENOMIC DNA]</scope>
    <source>
        <strain evidence="7">190</strain>
    </source>
</reference>
<evidence type="ECO:0000256" key="2">
    <source>
        <dbReference type="ARBA" id="ARBA00023224"/>
    </source>
</evidence>
<keyword evidence="4" id="KW-1133">Transmembrane helix</keyword>
<proteinExistence type="predicted"/>
<accession>A0A2S9VAP1</accession>
<dbReference type="GO" id="GO:0007165">
    <property type="term" value="P:signal transduction"/>
    <property type="evidence" value="ECO:0007669"/>
    <property type="project" value="UniProtKB-KW"/>
</dbReference>
<organism evidence="6 7">
    <name type="scientific">Alteromonas alba</name>
    <dbReference type="NCBI Taxonomy" id="2079529"/>
    <lineage>
        <taxon>Bacteria</taxon>
        <taxon>Pseudomonadati</taxon>
        <taxon>Pseudomonadota</taxon>
        <taxon>Gammaproteobacteria</taxon>
        <taxon>Alteromonadales</taxon>
        <taxon>Alteromonadaceae</taxon>
        <taxon>Alteromonas/Salinimonas group</taxon>
        <taxon>Alteromonas</taxon>
    </lineage>
</organism>
<dbReference type="EMBL" id="PVNP01000118">
    <property type="protein sequence ID" value="PRO73375.1"/>
    <property type="molecule type" value="Genomic_DNA"/>
</dbReference>
<gene>
    <name evidence="6" type="ORF">C6Y40_11615</name>
</gene>
<evidence type="ECO:0000313" key="7">
    <source>
        <dbReference type="Proteomes" id="UP000238949"/>
    </source>
</evidence>
<keyword evidence="2 3" id="KW-0807">Transducer</keyword>
<dbReference type="GO" id="GO:0016020">
    <property type="term" value="C:membrane"/>
    <property type="evidence" value="ECO:0007669"/>
    <property type="project" value="UniProtKB-SubCell"/>
</dbReference>
<dbReference type="PANTHER" id="PTHR32089:SF112">
    <property type="entry name" value="LYSOZYME-LIKE PROTEIN-RELATED"/>
    <property type="match status" value="1"/>
</dbReference>
<dbReference type="SUPFAM" id="SSF58104">
    <property type="entry name" value="Methyl-accepting chemotaxis protein (MCP) signaling domain"/>
    <property type="match status" value="1"/>
</dbReference>
<dbReference type="GO" id="GO:0006935">
    <property type="term" value="P:chemotaxis"/>
    <property type="evidence" value="ECO:0007669"/>
    <property type="project" value="UniProtKB-ARBA"/>
</dbReference>
<name>A0A2S9VAP1_9ALTE</name>
<dbReference type="InterPro" id="IPR004089">
    <property type="entry name" value="MCPsignal_dom"/>
</dbReference>
<dbReference type="SMART" id="SM00283">
    <property type="entry name" value="MA"/>
    <property type="match status" value="1"/>
</dbReference>
<dbReference type="RefSeq" id="WP_105934732.1">
    <property type="nucleotide sequence ID" value="NZ_PVNP01000118.1"/>
</dbReference>
<sequence length="382" mass="41611">MKTLIESPSLILIQAFGLKETAFLIVFSNMAGYLYIAFTPVAYLPVTIVCGLLMTWLVASMLTCLLDELFIIDALLADASKSHNEFELITRAPRILTNHMKSVFDLTKEISRERDKLEEYFSEMKYSSLQMIESANKVSVNATEQSAATESTAAAVNELTVSLGEIVEKFTLVNEAAERASDFAHQGSQNIADLVSEFALVQQEVAQTQQAIIELGQSVEAVLGLTSAIQSIAEQTNLLALNASIEAARAGDMGRGFAVVADEVRNLAEDSRKTADTISQRMADLDSQRIVVADKMQSVTVHSQICSDKANSAAEMLAQIETESENSKSQVNEVSAITTQQSKATEEISKSIERVVEGAMENASIARQTSTVADYLRTLTTR</sequence>
<dbReference type="OrthoDB" id="5697404at2"/>
<feature type="domain" description="Methyl-accepting transducer" evidence="5">
    <location>
        <begin position="120"/>
        <end position="356"/>
    </location>
</feature>
<dbReference type="Pfam" id="PF00015">
    <property type="entry name" value="MCPsignal"/>
    <property type="match status" value="1"/>
</dbReference>
<keyword evidence="7" id="KW-1185">Reference proteome</keyword>
<comment type="subcellular location">
    <subcellularLocation>
        <location evidence="1">Membrane</location>
    </subcellularLocation>
</comment>
<evidence type="ECO:0000256" key="4">
    <source>
        <dbReference type="SAM" id="Phobius"/>
    </source>
</evidence>